<dbReference type="GeneTree" id="ENSGT00940000153724"/>
<evidence type="ECO:0000313" key="11">
    <source>
        <dbReference type="Proteomes" id="UP000008144"/>
    </source>
</evidence>
<dbReference type="EMBL" id="EAAA01002249">
    <property type="status" value="NOT_ANNOTATED_CDS"/>
    <property type="molecule type" value="Genomic_DNA"/>
</dbReference>
<dbReference type="PROSITE" id="PS00178">
    <property type="entry name" value="AA_TRNA_LIGASE_I"/>
    <property type="match status" value="1"/>
</dbReference>
<evidence type="ECO:0000256" key="2">
    <source>
        <dbReference type="ARBA" id="ARBA00013161"/>
    </source>
</evidence>
<evidence type="ECO:0000256" key="3">
    <source>
        <dbReference type="ARBA" id="ARBA00022598"/>
    </source>
</evidence>
<dbReference type="InterPro" id="IPR001412">
    <property type="entry name" value="aa-tRNA-synth_I_CS"/>
</dbReference>
<evidence type="ECO:0000256" key="1">
    <source>
        <dbReference type="ARBA" id="ARBA00005594"/>
    </source>
</evidence>
<keyword evidence="6 9" id="KW-0648">Protein biosynthesis</keyword>
<dbReference type="GO" id="GO:0005524">
    <property type="term" value="F:ATP binding"/>
    <property type="evidence" value="ECO:0007669"/>
    <property type="project" value="UniProtKB-KW"/>
</dbReference>
<keyword evidence="5 9" id="KW-0067">ATP-binding</keyword>
<dbReference type="PANTHER" id="PTHR43766">
    <property type="entry name" value="TRYPTOPHAN--TRNA LIGASE, MITOCHONDRIAL"/>
    <property type="match status" value="1"/>
</dbReference>
<accession>F6UFG8</accession>
<dbReference type="Proteomes" id="UP000008144">
    <property type="component" value="Chromosome 6"/>
</dbReference>
<keyword evidence="3 9" id="KW-0436">Ligase</keyword>
<reference evidence="10" key="3">
    <citation type="submission" date="2025-08" db="UniProtKB">
        <authorList>
            <consortium name="Ensembl"/>
        </authorList>
    </citation>
    <scope>IDENTIFICATION</scope>
</reference>
<dbReference type="STRING" id="7719.ENSCINP00000005207"/>
<dbReference type="InParanoid" id="F6UFG8"/>
<dbReference type="Pfam" id="PF00579">
    <property type="entry name" value="tRNA-synt_1b"/>
    <property type="match status" value="1"/>
</dbReference>
<protein>
    <recommendedName>
        <fullName evidence="2">tryptophan--tRNA ligase</fullName>
        <ecNumber evidence="2">6.1.1.2</ecNumber>
    </recommendedName>
    <alternativeName>
        <fullName evidence="8">Tryptophanyl-tRNA synthetase</fullName>
    </alternativeName>
</protein>
<sequence length="136" mass="15483">MRNLSSLRCLFCAYPKNKFLSKYFSNQVHTEAEQIIKEKRVIFSGIQPTGIPHIGNYLGALKHWVELQNESDDIYYSIVDLHSLTIPKSRDFMQDSIFNITACLLACGVDPDTTVLYQQSSVPEHTQLSWVIGCIV</sequence>
<dbReference type="HOGENOM" id="CLU_1880034_0_0_1"/>
<keyword evidence="4 9" id="KW-0547">Nucleotide-binding</keyword>
<dbReference type="GO" id="GO:0004830">
    <property type="term" value="F:tryptophan-tRNA ligase activity"/>
    <property type="evidence" value="ECO:0007669"/>
    <property type="project" value="UniProtKB-EC"/>
</dbReference>
<dbReference type="Gene3D" id="3.40.50.620">
    <property type="entry name" value="HUPs"/>
    <property type="match status" value="1"/>
</dbReference>
<name>F6UFG8_CIOIN</name>
<dbReference type="InterPro" id="IPR050203">
    <property type="entry name" value="Trp-tRNA_synthetase"/>
</dbReference>
<dbReference type="GO" id="GO:0006436">
    <property type="term" value="P:tryptophanyl-tRNA aminoacylation"/>
    <property type="evidence" value="ECO:0007669"/>
    <property type="project" value="InterPro"/>
</dbReference>
<organism evidence="10 11">
    <name type="scientific">Ciona intestinalis</name>
    <name type="common">Transparent sea squirt</name>
    <name type="synonym">Ascidia intestinalis</name>
    <dbReference type="NCBI Taxonomy" id="7719"/>
    <lineage>
        <taxon>Eukaryota</taxon>
        <taxon>Metazoa</taxon>
        <taxon>Chordata</taxon>
        <taxon>Tunicata</taxon>
        <taxon>Ascidiacea</taxon>
        <taxon>Phlebobranchia</taxon>
        <taxon>Cionidae</taxon>
        <taxon>Ciona</taxon>
    </lineage>
</organism>
<comment type="similarity">
    <text evidence="1 9">Belongs to the class-I aminoacyl-tRNA synthetase family.</text>
</comment>
<evidence type="ECO:0000256" key="9">
    <source>
        <dbReference type="RuleBase" id="RU363036"/>
    </source>
</evidence>
<dbReference type="SUPFAM" id="SSF52374">
    <property type="entry name" value="Nucleotidylyl transferase"/>
    <property type="match status" value="1"/>
</dbReference>
<evidence type="ECO:0000256" key="5">
    <source>
        <dbReference type="ARBA" id="ARBA00022840"/>
    </source>
</evidence>
<evidence type="ECO:0000256" key="4">
    <source>
        <dbReference type="ARBA" id="ARBA00022741"/>
    </source>
</evidence>
<reference evidence="10" key="2">
    <citation type="journal article" date="2008" name="Genome Biol.">
        <title>Improved genome assembly and evidence-based global gene model set for the chordate Ciona intestinalis: new insight into intron and operon populations.</title>
        <authorList>
            <person name="Satou Y."/>
            <person name="Mineta K."/>
            <person name="Ogasawara M."/>
            <person name="Sasakura Y."/>
            <person name="Shoguchi E."/>
            <person name="Ueno K."/>
            <person name="Yamada L."/>
            <person name="Matsumoto J."/>
            <person name="Wasserscheid J."/>
            <person name="Dewar K."/>
            <person name="Wiley G.B."/>
            <person name="Macmil S.L."/>
            <person name="Roe B.A."/>
            <person name="Zeller R.W."/>
            <person name="Hastings K.E."/>
            <person name="Lemaire P."/>
            <person name="Lindquist E."/>
            <person name="Endo T."/>
            <person name="Hotta K."/>
            <person name="Inaba K."/>
        </authorList>
    </citation>
    <scope>NUCLEOTIDE SEQUENCE [LARGE SCALE GENOMIC DNA]</scope>
    <source>
        <strain evidence="10">wild type</strain>
    </source>
</reference>
<dbReference type="EC" id="6.1.1.2" evidence="2"/>
<dbReference type="AlphaFoldDB" id="F6UFG8"/>
<evidence type="ECO:0000313" key="10">
    <source>
        <dbReference type="Ensembl" id="ENSCINP00000005207.3"/>
    </source>
</evidence>
<dbReference type="OMA" id="VHTEAEQ"/>
<reference evidence="11" key="1">
    <citation type="journal article" date="2002" name="Science">
        <title>The draft genome of Ciona intestinalis: insights into chordate and vertebrate origins.</title>
        <authorList>
            <person name="Dehal P."/>
            <person name="Satou Y."/>
            <person name="Campbell R.K."/>
            <person name="Chapman J."/>
            <person name="Degnan B."/>
            <person name="De Tomaso A."/>
            <person name="Davidson B."/>
            <person name="Di Gregorio A."/>
            <person name="Gelpke M."/>
            <person name="Goodstein D.M."/>
            <person name="Harafuji N."/>
            <person name="Hastings K.E."/>
            <person name="Ho I."/>
            <person name="Hotta K."/>
            <person name="Huang W."/>
            <person name="Kawashima T."/>
            <person name="Lemaire P."/>
            <person name="Martinez D."/>
            <person name="Meinertzhagen I.A."/>
            <person name="Necula S."/>
            <person name="Nonaka M."/>
            <person name="Putnam N."/>
            <person name="Rash S."/>
            <person name="Saiga H."/>
            <person name="Satake M."/>
            <person name="Terry A."/>
            <person name="Yamada L."/>
            <person name="Wang H.G."/>
            <person name="Awazu S."/>
            <person name="Azumi K."/>
            <person name="Boore J."/>
            <person name="Branno M."/>
            <person name="Chin-Bow S."/>
            <person name="DeSantis R."/>
            <person name="Doyle S."/>
            <person name="Francino P."/>
            <person name="Keys D.N."/>
            <person name="Haga S."/>
            <person name="Hayashi H."/>
            <person name="Hino K."/>
            <person name="Imai K.S."/>
            <person name="Inaba K."/>
            <person name="Kano S."/>
            <person name="Kobayashi K."/>
            <person name="Kobayashi M."/>
            <person name="Lee B.I."/>
            <person name="Makabe K.W."/>
            <person name="Manohar C."/>
            <person name="Matassi G."/>
            <person name="Medina M."/>
            <person name="Mochizuki Y."/>
            <person name="Mount S."/>
            <person name="Morishita T."/>
            <person name="Miura S."/>
            <person name="Nakayama A."/>
            <person name="Nishizaka S."/>
            <person name="Nomoto H."/>
            <person name="Ohta F."/>
            <person name="Oishi K."/>
            <person name="Rigoutsos I."/>
            <person name="Sano M."/>
            <person name="Sasaki A."/>
            <person name="Sasakura Y."/>
            <person name="Shoguchi E."/>
            <person name="Shin-i T."/>
            <person name="Spagnuolo A."/>
            <person name="Stainier D."/>
            <person name="Suzuki M.M."/>
            <person name="Tassy O."/>
            <person name="Takatori N."/>
            <person name="Tokuoka M."/>
            <person name="Yagi K."/>
            <person name="Yoshizaki F."/>
            <person name="Wada S."/>
            <person name="Zhang C."/>
            <person name="Hyatt P.D."/>
            <person name="Larimer F."/>
            <person name="Detter C."/>
            <person name="Doggett N."/>
            <person name="Glavina T."/>
            <person name="Hawkins T."/>
            <person name="Richardson P."/>
            <person name="Lucas S."/>
            <person name="Kohara Y."/>
            <person name="Levine M."/>
            <person name="Satoh N."/>
            <person name="Rokhsar D.S."/>
        </authorList>
    </citation>
    <scope>NUCLEOTIDE SEQUENCE [LARGE SCALE GENOMIC DNA]</scope>
</reference>
<evidence type="ECO:0000256" key="7">
    <source>
        <dbReference type="ARBA" id="ARBA00023146"/>
    </source>
</evidence>
<dbReference type="InterPro" id="IPR002306">
    <property type="entry name" value="Trp-tRNA-ligase"/>
</dbReference>
<dbReference type="Ensembl" id="ENSCINT00000005207.3">
    <property type="protein sequence ID" value="ENSCINP00000005207.3"/>
    <property type="gene ID" value="ENSCING00000002559.3"/>
</dbReference>
<evidence type="ECO:0000256" key="8">
    <source>
        <dbReference type="ARBA" id="ARBA00030268"/>
    </source>
</evidence>
<keyword evidence="11" id="KW-1185">Reference proteome</keyword>
<proteinExistence type="inferred from homology"/>
<reference evidence="10" key="4">
    <citation type="submission" date="2025-09" db="UniProtKB">
        <authorList>
            <consortium name="Ensembl"/>
        </authorList>
    </citation>
    <scope>IDENTIFICATION</scope>
</reference>
<dbReference type="PANTHER" id="PTHR43766:SF1">
    <property type="entry name" value="TRYPTOPHAN--TRNA LIGASE, MITOCHONDRIAL"/>
    <property type="match status" value="1"/>
</dbReference>
<dbReference type="InterPro" id="IPR002305">
    <property type="entry name" value="aa-tRNA-synth_Ic"/>
</dbReference>
<keyword evidence="7 9" id="KW-0030">Aminoacyl-tRNA synthetase</keyword>
<dbReference type="PRINTS" id="PR01039">
    <property type="entry name" value="TRNASYNTHTRP"/>
</dbReference>
<evidence type="ECO:0000256" key="6">
    <source>
        <dbReference type="ARBA" id="ARBA00022917"/>
    </source>
</evidence>
<dbReference type="InterPro" id="IPR014729">
    <property type="entry name" value="Rossmann-like_a/b/a_fold"/>
</dbReference>